<gene>
    <name evidence="2" type="ORF">E7747_01830</name>
</gene>
<proteinExistence type="predicted"/>
<dbReference type="RefSeq" id="WP_123612996.1">
    <property type="nucleotide sequence ID" value="NZ_CP039396.1"/>
</dbReference>
<dbReference type="GO" id="GO:0003677">
    <property type="term" value="F:DNA binding"/>
    <property type="evidence" value="ECO:0007669"/>
    <property type="project" value="UniProtKB-KW"/>
</dbReference>
<dbReference type="InterPro" id="IPR010985">
    <property type="entry name" value="Ribbon_hlx_hlx"/>
</dbReference>
<feature type="region of interest" description="Disordered" evidence="1">
    <location>
        <begin position="45"/>
        <end position="64"/>
    </location>
</feature>
<dbReference type="InterPro" id="IPR013321">
    <property type="entry name" value="Arc_rbn_hlx_hlx"/>
</dbReference>
<evidence type="ECO:0000256" key="1">
    <source>
        <dbReference type="SAM" id="MobiDB-lite"/>
    </source>
</evidence>
<keyword evidence="3" id="KW-1185">Reference proteome</keyword>
<dbReference type="Gene3D" id="1.10.1220.10">
    <property type="entry name" value="Met repressor-like"/>
    <property type="match status" value="1"/>
</dbReference>
<dbReference type="KEGG" id="ddb:E7747_01830"/>
<accession>A0A4P7W094</accession>
<dbReference type="SUPFAM" id="SSF47598">
    <property type="entry name" value="Ribbon-helix-helix"/>
    <property type="match status" value="1"/>
</dbReference>
<keyword evidence="2" id="KW-0238">DNA-binding</keyword>
<reference evidence="3" key="1">
    <citation type="submission" date="2019-02" db="EMBL/GenBank/DDBJ databases">
        <title>Isolation and identification of novel species under the genus Muribaculum.</title>
        <authorList>
            <person name="Miyake S."/>
            <person name="Ding Y."/>
            <person name="Low A."/>
            <person name="Soh M."/>
            <person name="Seedorf H."/>
        </authorList>
    </citation>
    <scope>NUCLEOTIDE SEQUENCE [LARGE SCALE GENOMIC DNA]</scope>
    <source>
        <strain evidence="3">H5</strain>
    </source>
</reference>
<dbReference type="AlphaFoldDB" id="A0A4P7W094"/>
<evidence type="ECO:0000313" key="2">
    <source>
        <dbReference type="EMBL" id="QCD41157.1"/>
    </source>
</evidence>
<evidence type="ECO:0000313" key="3">
    <source>
        <dbReference type="Proteomes" id="UP000297149"/>
    </source>
</evidence>
<protein>
    <submittedName>
        <fullName evidence="2">DNA-binding protein</fullName>
    </submittedName>
</protein>
<dbReference type="Proteomes" id="UP000297149">
    <property type="component" value="Chromosome"/>
</dbReference>
<dbReference type="GO" id="GO:0006355">
    <property type="term" value="P:regulation of DNA-templated transcription"/>
    <property type="evidence" value="ECO:0007669"/>
    <property type="project" value="InterPro"/>
</dbReference>
<sequence>MAKKETGKSFLLRLDATTMEKVEAWAAQEFRSVNGQIQWIIADSLRRHNRNTHPKPSADHNESE</sequence>
<dbReference type="EMBL" id="CP039396">
    <property type="protein sequence ID" value="QCD41157.1"/>
    <property type="molecule type" value="Genomic_DNA"/>
</dbReference>
<name>A0A4P7W094_9BACT</name>
<organism evidence="2 3">
    <name type="scientific">Duncaniella dubosii</name>
    <dbReference type="NCBI Taxonomy" id="2518971"/>
    <lineage>
        <taxon>Bacteria</taxon>
        <taxon>Pseudomonadati</taxon>
        <taxon>Bacteroidota</taxon>
        <taxon>Bacteroidia</taxon>
        <taxon>Bacteroidales</taxon>
        <taxon>Muribaculaceae</taxon>
        <taxon>Duncaniella</taxon>
    </lineage>
</organism>